<dbReference type="EMBL" id="KJ787557">
    <property type="protein sequence ID" value="AIX87751.1"/>
    <property type="molecule type" value="mRNA"/>
</dbReference>
<dbReference type="AlphaFoldDB" id="A0A0K0LC71"/>
<accession>A0A0K0LC71</accession>
<feature type="non-terminal residue" evidence="1">
    <location>
        <position position="1"/>
    </location>
</feature>
<reference evidence="1" key="1">
    <citation type="journal article" date="2015" name="J. Proteomics">
        <title>Unique diversity of the venom peptides from the scorpion Androctonus bicolor revealed by transcriptomic and proteomic analysis.</title>
        <authorList>
            <person name="Zhang L."/>
            <person name="Shi W."/>
            <person name="Zeng X.C."/>
            <person name="Ge F."/>
            <person name="Yang M."/>
            <person name="Nie Y."/>
            <person name="Bao A."/>
            <person name="Wu S."/>
            <person name="E G."/>
        </authorList>
    </citation>
    <scope>NUCLEOTIDE SEQUENCE</scope>
</reference>
<name>A0A0K0LC71_9SCOR</name>
<sequence length="81" mass="8818">EEGQSGHNIESKMSSKPRIWSIVDTATSDHRTQTNSSAWCHVTANSNPPTVGDSLNRLRTAATTYEPTSAGNFKVPRQDTS</sequence>
<evidence type="ECO:0000313" key="1">
    <source>
        <dbReference type="EMBL" id="AIX87751.1"/>
    </source>
</evidence>
<protein>
    <submittedName>
        <fullName evidence="1">Cellular protein AbCp-28</fullName>
    </submittedName>
</protein>
<organism evidence="1">
    <name type="scientific">Androctonus bicolor</name>
    <dbReference type="NCBI Taxonomy" id="748906"/>
    <lineage>
        <taxon>Eukaryota</taxon>
        <taxon>Metazoa</taxon>
        <taxon>Ecdysozoa</taxon>
        <taxon>Arthropoda</taxon>
        <taxon>Chelicerata</taxon>
        <taxon>Arachnida</taxon>
        <taxon>Scorpiones</taxon>
        <taxon>Buthida</taxon>
        <taxon>Buthoidea</taxon>
        <taxon>Buthidae</taxon>
        <taxon>Androctonus</taxon>
    </lineage>
</organism>
<proteinExistence type="evidence at transcript level"/>